<feature type="repeat" description="Pumilio" evidence="8">
    <location>
        <begin position="808"/>
        <end position="843"/>
    </location>
</feature>
<keyword evidence="3" id="KW-0963">Cytoplasm</keyword>
<evidence type="ECO:0000256" key="6">
    <source>
        <dbReference type="ARBA" id="ARBA00022884"/>
    </source>
</evidence>
<dbReference type="SUPFAM" id="SSF48371">
    <property type="entry name" value="ARM repeat"/>
    <property type="match status" value="1"/>
</dbReference>
<dbReference type="InterPro" id="IPR001313">
    <property type="entry name" value="Pumilio_RNA-bd_rpt"/>
</dbReference>
<evidence type="ECO:0000256" key="4">
    <source>
        <dbReference type="ARBA" id="ARBA00022737"/>
    </source>
</evidence>
<evidence type="ECO:0000256" key="2">
    <source>
        <dbReference type="ARBA" id="ARBA00004463"/>
    </source>
</evidence>
<dbReference type="Pfam" id="PF00806">
    <property type="entry name" value="PUF"/>
    <property type="match status" value="8"/>
</dbReference>
<keyword evidence="6" id="KW-0694">RNA-binding</keyword>
<dbReference type="Ensembl" id="ENSCCRT00010135692.1">
    <property type="protein sequence ID" value="ENSCCRP00010122206.1"/>
    <property type="gene ID" value="ENSCCRG00010053295.1"/>
</dbReference>
<feature type="region of interest" description="Disordered" evidence="9">
    <location>
        <begin position="461"/>
        <end position="500"/>
    </location>
</feature>
<dbReference type="GO" id="GO:0000932">
    <property type="term" value="C:P-body"/>
    <property type="evidence" value="ECO:0007669"/>
    <property type="project" value="UniProtKB-SubCell"/>
</dbReference>
<dbReference type="Proteomes" id="UP000694427">
    <property type="component" value="Unplaced"/>
</dbReference>
<evidence type="ECO:0000259" key="10">
    <source>
        <dbReference type="PROSITE" id="PS50303"/>
    </source>
</evidence>
<protein>
    <recommendedName>
        <fullName evidence="7">Pumilio homolog 1</fullName>
    </recommendedName>
</protein>
<accession>A0A8C1YEC4</accession>
<feature type="region of interest" description="Disordered" evidence="9">
    <location>
        <begin position="612"/>
        <end position="632"/>
    </location>
</feature>
<feature type="repeat" description="Pumilio" evidence="8">
    <location>
        <begin position="916"/>
        <end position="951"/>
    </location>
</feature>
<dbReference type="InterPro" id="IPR033133">
    <property type="entry name" value="PUM-HD"/>
</dbReference>
<dbReference type="GO" id="GO:0006417">
    <property type="term" value="P:regulation of translation"/>
    <property type="evidence" value="ECO:0007669"/>
    <property type="project" value="UniProtKB-KW"/>
</dbReference>
<evidence type="ECO:0000313" key="12">
    <source>
        <dbReference type="Proteomes" id="UP000694427"/>
    </source>
</evidence>
<evidence type="ECO:0000313" key="11">
    <source>
        <dbReference type="Ensembl" id="ENSCCRP00010122206.1"/>
    </source>
</evidence>
<keyword evidence="5" id="KW-0810">Translation regulation</keyword>
<feature type="repeat" description="Pumilio" evidence="8">
    <location>
        <begin position="988"/>
        <end position="1023"/>
    </location>
</feature>
<dbReference type="PROSITE" id="PS50303">
    <property type="entry name" value="PUM_HD"/>
    <property type="match status" value="1"/>
</dbReference>
<name>A0A8C1YEC4_CYPCA</name>
<dbReference type="GO" id="GO:0003730">
    <property type="term" value="F:mRNA 3'-UTR binding"/>
    <property type="evidence" value="ECO:0007669"/>
    <property type="project" value="TreeGrafter"/>
</dbReference>
<reference evidence="11" key="1">
    <citation type="submission" date="2025-08" db="UniProtKB">
        <authorList>
            <consortium name="Ensembl"/>
        </authorList>
    </citation>
    <scope>IDENTIFICATION</scope>
</reference>
<dbReference type="InterPro" id="IPR033712">
    <property type="entry name" value="Pumilio_RNA-bd"/>
</dbReference>
<reference evidence="11" key="2">
    <citation type="submission" date="2025-09" db="UniProtKB">
        <authorList>
            <consortium name="Ensembl"/>
        </authorList>
    </citation>
    <scope>IDENTIFICATION</scope>
</reference>
<dbReference type="PROSITE" id="PS50302">
    <property type="entry name" value="PUM"/>
    <property type="match status" value="8"/>
</dbReference>
<evidence type="ECO:0000256" key="5">
    <source>
        <dbReference type="ARBA" id="ARBA00022845"/>
    </source>
</evidence>
<keyword evidence="4" id="KW-0677">Repeat</keyword>
<feature type="compositionally biased region" description="Basic and acidic residues" evidence="9">
    <location>
        <begin position="231"/>
        <end position="246"/>
    </location>
</feature>
<proteinExistence type="predicted"/>
<feature type="repeat" description="Pumilio" evidence="8">
    <location>
        <begin position="844"/>
        <end position="879"/>
    </location>
</feature>
<dbReference type="CDD" id="cd07920">
    <property type="entry name" value="Pumilio"/>
    <property type="match status" value="1"/>
</dbReference>
<feature type="compositionally biased region" description="Low complexity" evidence="9">
    <location>
        <begin position="461"/>
        <end position="481"/>
    </location>
</feature>
<sequence length="1110" mass="119463">MSVACVLKRKAVLWQDSFSPHLRLPPPDRPLPSMPVVLSAAGHTPQPGPSPQAPPPTQGAGRSQDDAMVDYFFQRQHGDQPGYNNCKHRWPTGDNIHADNQVRSMDELNHDFQALALEGRVMGELLTGKKFWETDDSGKDGPKGIFLDQWRDSAWGASDHSVSQPIMVQRRPGQGFHGVGEAGSVLSPRSESGGLGVSMVEYVLSSSPAEKMDSCLRKGAFGPRESEADDPEKRVEQKPKTTFDPDRMELKETEPDVLDNPNGLPSQNGLDVDVKDFRTLVCFSPSRTPGNCPPTGPEVELGGPEMAGGAGPKPAEEFSNIETQNVTLDPMESVSMETLQFADYTGGQLPLDSTAATVGLFDYNSPQQLFQRSSALAVQQLTAAQQQQYALAAAQQQHIGLAPAAFVPNPYIISAAPPGTDPYAAGLAAAATLGPAVMPPQYYGVTPWGVYPANLFQQQAATPSNSANQQSAAQTQQNQQQVMRAGGNQRPLTPSQGQQGQQTEQLVAAAAVNSALACYCYFPGYPMLAPAAYYDPTGALVVNTGARGGPVRLMAPASVIISPSAAVAAAAASAGGANAGLGGGASGAFRALSSQQGPGQQGSGALGGSSFYGSGSPGSSSQSSSLFSQGSAQPGSTSLGFNANPSSSLGATLGAALGGFGTAGIVISSLVCMLQLPFSSKIFNTLNLMHVHLWLLPSGGLTNGSGRFISAAPGAEAKYRNATTGSSLFSPSSQLFPSSRLRYGMSDVMPSGRSRLLEDFRNNRYPNLQLREIAGHVMEFSQDQHGSRFIQLKLERASPAERQLVFNEILQAAYQLMVDVFGNYVIQKFFEFGSLDQKLALAERIRGHVLSLALQMYGCRVIQKALEFIPSDQQVIMVRELDGHVLKCVKDQNGNHVVQKCIECVQPHALQFIIDAFKGQVFALSTHPYGCRVIQRILEHCLPEQTLSILEEIHQHTEQLVQDQYGNYVIQHVLEHGRAEDKSKIVSEIRGNVLGLSQHKFASNVVEKCVTHSLRAERAMLIDEVCSMADGPHSALYTMMKDQYANYVVQKMIDVAEPTQRKIVMHKIRPHIATLRKYTYGKHILAKLEKYYMKNGVDLGPLCAPPNGIM</sequence>
<dbReference type="GO" id="GO:0043488">
    <property type="term" value="P:regulation of mRNA stability"/>
    <property type="evidence" value="ECO:0007669"/>
    <property type="project" value="TreeGrafter"/>
</dbReference>
<dbReference type="PANTHER" id="PTHR12537:SF1">
    <property type="entry name" value="PUMILIO HOMOLOG 1"/>
    <property type="match status" value="1"/>
</dbReference>
<evidence type="ECO:0000256" key="7">
    <source>
        <dbReference type="ARBA" id="ARBA00040564"/>
    </source>
</evidence>
<dbReference type="GO" id="GO:0005829">
    <property type="term" value="C:cytosol"/>
    <property type="evidence" value="ECO:0007669"/>
    <property type="project" value="TreeGrafter"/>
</dbReference>
<dbReference type="GO" id="GO:0035196">
    <property type="term" value="P:miRNA processing"/>
    <property type="evidence" value="ECO:0007669"/>
    <property type="project" value="TreeGrafter"/>
</dbReference>
<evidence type="ECO:0000256" key="9">
    <source>
        <dbReference type="SAM" id="MobiDB-lite"/>
    </source>
</evidence>
<feature type="repeat" description="Pumilio" evidence="8">
    <location>
        <begin position="880"/>
        <end position="915"/>
    </location>
</feature>
<dbReference type="Gene3D" id="1.25.10.10">
    <property type="entry name" value="Leucine-rich Repeat Variant"/>
    <property type="match status" value="1"/>
</dbReference>
<feature type="repeat" description="Pumilio" evidence="8">
    <location>
        <begin position="772"/>
        <end position="807"/>
    </location>
</feature>
<dbReference type="InterPro" id="IPR016024">
    <property type="entry name" value="ARM-type_fold"/>
</dbReference>
<evidence type="ECO:0000256" key="8">
    <source>
        <dbReference type="PROSITE-ProRule" id="PRU00317"/>
    </source>
</evidence>
<organism evidence="11 12">
    <name type="scientific">Cyprinus carpio</name>
    <name type="common">Common carp</name>
    <dbReference type="NCBI Taxonomy" id="7962"/>
    <lineage>
        <taxon>Eukaryota</taxon>
        <taxon>Metazoa</taxon>
        <taxon>Chordata</taxon>
        <taxon>Craniata</taxon>
        <taxon>Vertebrata</taxon>
        <taxon>Euteleostomi</taxon>
        <taxon>Actinopterygii</taxon>
        <taxon>Neopterygii</taxon>
        <taxon>Teleostei</taxon>
        <taxon>Ostariophysi</taxon>
        <taxon>Cypriniformes</taxon>
        <taxon>Cyprinidae</taxon>
        <taxon>Cyprininae</taxon>
        <taxon>Cyprinus</taxon>
    </lineage>
</organism>
<dbReference type="AlphaFoldDB" id="A0A8C1YEC4"/>
<dbReference type="SMART" id="SM00025">
    <property type="entry name" value="Pumilio"/>
    <property type="match status" value="8"/>
</dbReference>
<feature type="region of interest" description="Disordered" evidence="9">
    <location>
        <begin position="19"/>
        <end position="63"/>
    </location>
</feature>
<feature type="repeat" description="Pumilio" evidence="8">
    <location>
        <begin position="1027"/>
        <end position="1066"/>
    </location>
</feature>
<feature type="repeat" description="Pumilio" evidence="8">
    <location>
        <begin position="952"/>
        <end position="987"/>
    </location>
</feature>
<dbReference type="PANTHER" id="PTHR12537">
    <property type="entry name" value="RNA BINDING PROTEIN PUMILIO-RELATED"/>
    <property type="match status" value="1"/>
</dbReference>
<feature type="compositionally biased region" description="Pro residues" evidence="9">
    <location>
        <begin position="46"/>
        <end position="57"/>
    </location>
</feature>
<comment type="subcellular location">
    <subcellularLocation>
        <location evidence="1">Cytoplasm</location>
        <location evidence="1">P-body</location>
    </subcellularLocation>
    <subcellularLocation>
        <location evidence="2">Cytoplasmic granule</location>
    </subcellularLocation>
</comment>
<dbReference type="InterPro" id="IPR011989">
    <property type="entry name" value="ARM-like"/>
</dbReference>
<evidence type="ECO:0000256" key="1">
    <source>
        <dbReference type="ARBA" id="ARBA00004201"/>
    </source>
</evidence>
<feature type="compositionally biased region" description="Pro residues" evidence="9">
    <location>
        <begin position="23"/>
        <end position="33"/>
    </location>
</feature>
<dbReference type="FunFam" id="1.25.10.10:FF:000004">
    <property type="entry name" value="Pumilio homolog 1 isoform 2"/>
    <property type="match status" value="1"/>
</dbReference>
<feature type="region of interest" description="Disordered" evidence="9">
    <location>
        <begin position="220"/>
        <end position="246"/>
    </location>
</feature>
<keyword evidence="12" id="KW-1185">Reference proteome</keyword>
<feature type="domain" description="PUM-HD" evidence="10">
    <location>
        <begin position="752"/>
        <end position="1092"/>
    </location>
</feature>
<evidence type="ECO:0000256" key="3">
    <source>
        <dbReference type="ARBA" id="ARBA00022490"/>
    </source>
</evidence>